<reference evidence="1 2" key="1">
    <citation type="submission" date="2019-02" db="EMBL/GenBank/DDBJ databases">
        <title>Deep-cultivation of Planctomycetes and their phenomic and genomic characterization uncovers novel biology.</title>
        <authorList>
            <person name="Wiegand S."/>
            <person name="Jogler M."/>
            <person name="Boedeker C."/>
            <person name="Pinto D."/>
            <person name="Vollmers J."/>
            <person name="Rivas-Marin E."/>
            <person name="Kohn T."/>
            <person name="Peeters S.H."/>
            <person name="Heuer A."/>
            <person name="Rast P."/>
            <person name="Oberbeckmann S."/>
            <person name="Bunk B."/>
            <person name="Jeske O."/>
            <person name="Meyerdierks A."/>
            <person name="Storesund J.E."/>
            <person name="Kallscheuer N."/>
            <person name="Luecker S."/>
            <person name="Lage O.M."/>
            <person name="Pohl T."/>
            <person name="Merkel B.J."/>
            <person name="Hornburger P."/>
            <person name="Mueller R.-W."/>
            <person name="Bruemmer F."/>
            <person name="Labrenz M."/>
            <person name="Spormann A.M."/>
            <person name="Op Den Camp H."/>
            <person name="Overmann J."/>
            <person name="Amann R."/>
            <person name="Jetten M.S.M."/>
            <person name="Mascher T."/>
            <person name="Medema M.H."/>
            <person name="Devos D.P."/>
            <person name="Kaster A.-K."/>
            <person name="Ovreas L."/>
            <person name="Rohde M."/>
            <person name="Galperin M.Y."/>
            <person name="Jogler C."/>
        </authorList>
    </citation>
    <scope>NUCLEOTIDE SEQUENCE [LARGE SCALE GENOMIC DNA]</scope>
    <source>
        <strain evidence="1 2">CA13</strain>
    </source>
</reference>
<name>A0A5C5ZC21_9BACT</name>
<keyword evidence="2" id="KW-1185">Reference proteome</keyword>
<proteinExistence type="predicted"/>
<protein>
    <submittedName>
        <fullName evidence="1">Uncharacterized protein</fullName>
    </submittedName>
</protein>
<gene>
    <name evidence="1" type="ORF">CA13_61700</name>
</gene>
<evidence type="ECO:0000313" key="1">
    <source>
        <dbReference type="EMBL" id="TWT84690.1"/>
    </source>
</evidence>
<evidence type="ECO:0000313" key="2">
    <source>
        <dbReference type="Proteomes" id="UP000315010"/>
    </source>
</evidence>
<comment type="caution">
    <text evidence="1">The sequence shown here is derived from an EMBL/GenBank/DDBJ whole genome shotgun (WGS) entry which is preliminary data.</text>
</comment>
<accession>A0A5C5ZC21</accession>
<organism evidence="1 2">
    <name type="scientific">Novipirellula herctigrandis</name>
    <dbReference type="NCBI Taxonomy" id="2527986"/>
    <lineage>
        <taxon>Bacteria</taxon>
        <taxon>Pseudomonadati</taxon>
        <taxon>Planctomycetota</taxon>
        <taxon>Planctomycetia</taxon>
        <taxon>Pirellulales</taxon>
        <taxon>Pirellulaceae</taxon>
        <taxon>Novipirellula</taxon>
    </lineage>
</organism>
<dbReference type="Proteomes" id="UP000315010">
    <property type="component" value="Unassembled WGS sequence"/>
</dbReference>
<dbReference type="EMBL" id="SJPJ01000001">
    <property type="protein sequence ID" value="TWT84690.1"/>
    <property type="molecule type" value="Genomic_DNA"/>
</dbReference>
<sequence>MSCPIGNRCDRLKMSLPKSRSDDDETAPQGRRFRQGQAWFSVIKSSLFATSLRGCKYSFDAGIRRVAQRMRLDERVVVSILSEDTTSSIAARDDMIVTPRNCTRGCPFAATIRRIQETNVASKYLLIDNDKLSLPPPSLPQVEGDNKCLGMCHQYWASDDANQRQR</sequence>
<dbReference type="AlphaFoldDB" id="A0A5C5ZC21"/>